<dbReference type="GO" id="GO:0015408">
    <property type="term" value="F:ABC-type ferric iron transporter activity"/>
    <property type="evidence" value="ECO:0007669"/>
    <property type="project" value="InterPro"/>
</dbReference>
<dbReference type="Gene3D" id="3.40.50.300">
    <property type="entry name" value="P-loop containing nucleotide triphosphate hydrolases"/>
    <property type="match status" value="1"/>
</dbReference>
<evidence type="ECO:0000256" key="5">
    <source>
        <dbReference type="ARBA" id="ARBA00022741"/>
    </source>
</evidence>
<dbReference type="Proteomes" id="UP000001929">
    <property type="component" value="Chromosome"/>
</dbReference>
<keyword evidence="5" id="KW-0547">Nucleotide-binding</keyword>
<dbReference type="GO" id="GO:0005524">
    <property type="term" value="F:ATP binding"/>
    <property type="evidence" value="ECO:0007669"/>
    <property type="project" value="UniProtKB-KW"/>
</dbReference>
<keyword evidence="9" id="KW-0406">Ion transport</keyword>
<evidence type="ECO:0000256" key="4">
    <source>
        <dbReference type="ARBA" id="ARBA00022519"/>
    </source>
</evidence>
<dbReference type="EMBL" id="CP000230">
    <property type="protein sequence ID" value="ABC21571.1"/>
    <property type="molecule type" value="Genomic_DNA"/>
</dbReference>
<gene>
    <name evidence="12" type="ordered locus">Rru_A0767</name>
</gene>
<evidence type="ECO:0000256" key="8">
    <source>
        <dbReference type="ARBA" id="ARBA00023004"/>
    </source>
</evidence>
<dbReference type="SUPFAM" id="SSF50331">
    <property type="entry name" value="MOP-like"/>
    <property type="match status" value="1"/>
</dbReference>
<evidence type="ECO:0000256" key="7">
    <source>
        <dbReference type="ARBA" id="ARBA00022967"/>
    </source>
</evidence>
<evidence type="ECO:0000256" key="6">
    <source>
        <dbReference type="ARBA" id="ARBA00022840"/>
    </source>
</evidence>
<dbReference type="PROSITE" id="PS50893">
    <property type="entry name" value="ABC_TRANSPORTER_2"/>
    <property type="match status" value="1"/>
</dbReference>
<keyword evidence="3" id="KW-0410">Iron transport</keyword>
<dbReference type="KEGG" id="rru:Rru_A0767"/>
<dbReference type="InterPro" id="IPR050093">
    <property type="entry name" value="ABC_SmlMolc_Importer"/>
</dbReference>
<dbReference type="FunFam" id="3.40.50.300:FF:000425">
    <property type="entry name" value="Probable ABC transporter, ATP-binding subunit"/>
    <property type="match status" value="1"/>
</dbReference>
<dbReference type="GO" id="GO:0043190">
    <property type="term" value="C:ATP-binding cassette (ABC) transporter complex"/>
    <property type="evidence" value="ECO:0007669"/>
    <property type="project" value="InterPro"/>
</dbReference>
<dbReference type="PANTHER" id="PTHR42781:SF5">
    <property type="entry name" value="PUTRESCINE TRANSPORT ATP-BINDING PROTEIN POTG"/>
    <property type="match status" value="1"/>
</dbReference>
<dbReference type="InterPro" id="IPR015853">
    <property type="entry name" value="ABC_transpr_FbpC"/>
</dbReference>
<keyword evidence="6" id="KW-0067">ATP-binding</keyword>
<dbReference type="PROSITE" id="PS00211">
    <property type="entry name" value="ABC_TRANSPORTER_1"/>
    <property type="match status" value="1"/>
</dbReference>
<keyword evidence="2" id="KW-1003">Cell membrane</keyword>
<keyword evidence="12" id="KW-0378">Hydrolase</keyword>
<keyword evidence="10" id="KW-0472">Membrane</keyword>
<keyword evidence="13" id="KW-1185">Reference proteome</keyword>
<dbReference type="eggNOG" id="COG3842">
    <property type="taxonomic scope" value="Bacteria"/>
</dbReference>
<proteinExistence type="predicted"/>
<dbReference type="InterPro" id="IPR013611">
    <property type="entry name" value="Transp-assoc_OB_typ2"/>
</dbReference>
<keyword evidence="4" id="KW-0997">Cell inner membrane</keyword>
<dbReference type="InterPro" id="IPR003593">
    <property type="entry name" value="AAA+_ATPase"/>
</dbReference>
<evidence type="ECO:0000256" key="10">
    <source>
        <dbReference type="ARBA" id="ARBA00023136"/>
    </source>
</evidence>
<accession>Q2RWC4</accession>
<name>Q2RWC4_RHORT</name>
<evidence type="ECO:0000256" key="2">
    <source>
        <dbReference type="ARBA" id="ARBA00022475"/>
    </source>
</evidence>
<dbReference type="InterPro" id="IPR027417">
    <property type="entry name" value="P-loop_NTPase"/>
</dbReference>
<evidence type="ECO:0000256" key="1">
    <source>
        <dbReference type="ARBA" id="ARBA00022448"/>
    </source>
</evidence>
<evidence type="ECO:0000313" key="13">
    <source>
        <dbReference type="Proteomes" id="UP000001929"/>
    </source>
</evidence>
<dbReference type="SMART" id="SM00382">
    <property type="entry name" value="AAA"/>
    <property type="match status" value="1"/>
</dbReference>
<dbReference type="AlphaFoldDB" id="Q2RWC4"/>
<dbReference type="HOGENOM" id="CLU_000604_1_1_5"/>
<dbReference type="STRING" id="269796.Rru_A0767"/>
<dbReference type="Pfam" id="PF00005">
    <property type="entry name" value="ABC_tran"/>
    <property type="match status" value="1"/>
</dbReference>
<dbReference type="CDD" id="cd03259">
    <property type="entry name" value="ABC_Carb_Solutes_like"/>
    <property type="match status" value="1"/>
</dbReference>
<organism evidence="12 13">
    <name type="scientific">Rhodospirillum rubrum (strain ATCC 11170 / ATH 1.1.1 / DSM 467 / LMG 4362 / NCIMB 8255 / S1)</name>
    <dbReference type="NCBI Taxonomy" id="269796"/>
    <lineage>
        <taxon>Bacteria</taxon>
        <taxon>Pseudomonadati</taxon>
        <taxon>Pseudomonadota</taxon>
        <taxon>Alphaproteobacteria</taxon>
        <taxon>Rhodospirillales</taxon>
        <taxon>Rhodospirillaceae</taxon>
        <taxon>Rhodospirillum</taxon>
    </lineage>
</organism>
<dbReference type="PhylomeDB" id="Q2RWC4"/>
<dbReference type="RefSeq" id="WP_011388525.1">
    <property type="nucleotide sequence ID" value="NC_007643.1"/>
</dbReference>
<keyword evidence="7" id="KW-1278">Translocase</keyword>
<feature type="domain" description="ABC transporter" evidence="11">
    <location>
        <begin position="12"/>
        <end position="244"/>
    </location>
</feature>
<keyword evidence="1" id="KW-0813">Transport</keyword>
<reference evidence="12 13" key="1">
    <citation type="journal article" date="2011" name="Stand. Genomic Sci.">
        <title>Complete genome sequence of Rhodospirillum rubrum type strain (S1).</title>
        <authorList>
            <person name="Munk A.C."/>
            <person name="Copeland A."/>
            <person name="Lucas S."/>
            <person name="Lapidus A."/>
            <person name="Del Rio T.G."/>
            <person name="Barry K."/>
            <person name="Detter J.C."/>
            <person name="Hammon N."/>
            <person name="Israni S."/>
            <person name="Pitluck S."/>
            <person name="Brettin T."/>
            <person name="Bruce D."/>
            <person name="Han C."/>
            <person name="Tapia R."/>
            <person name="Gilna P."/>
            <person name="Schmutz J."/>
            <person name="Larimer F."/>
            <person name="Land M."/>
            <person name="Kyrpides N.C."/>
            <person name="Mavromatis K."/>
            <person name="Richardson P."/>
            <person name="Rohde M."/>
            <person name="Goker M."/>
            <person name="Klenk H.P."/>
            <person name="Zhang Y."/>
            <person name="Roberts G.P."/>
            <person name="Reslewic S."/>
            <person name="Schwartz D.C."/>
        </authorList>
    </citation>
    <scope>NUCLEOTIDE SEQUENCE [LARGE SCALE GENOMIC DNA]</scope>
    <source>
        <strain evidence="13">ATCC 11170 / ATH 1.1.1 / DSM 467 / LMG 4362 / NCIMB 8255 / S1</strain>
    </source>
</reference>
<evidence type="ECO:0000259" key="11">
    <source>
        <dbReference type="PROSITE" id="PS50893"/>
    </source>
</evidence>
<dbReference type="InterPro" id="IPR017871">
    <property type="entry name" value="ABC_transporter-like_CS"/>
</dbReference>
<evidence type="ECO:0000313" key="12">
    <source>
        <dbReference type="EMBL" id="ABC21571.1"/>
    </source>
</evidence>
<dbReference type="GO" id="GO:0016887">
    <property type="term" value="F:ATP hydrolysis activity"/>
    <property type="evidence" value="ECO:0007669"/>
    <property type="project" value="InterPro"/>
</dbReference>
<sequence length="357" mass="37613">MIHAASALPPALACRGLSHGYGQRAVIRALDLEVAAGEIVCLLGPSGCGKSTTLRLAAGLEDPWSGTIALGGRPVSGQGRSVPPEERRIGFLFQDFALFPHLTVLGNVAFGLRALPRPARRQRAGACLAMVGMADYAEAYPHTLSGGQQQRVALARALAPEPLLMLLDEPFSGLDSRLRRRIREETARVLRARDVAALMVTHDPEEALAMADRIALMEDGRIVQCAAPPLLYHQPATPFAARFLGDVTEITARTGADGRIETPLGSVPAPAGLDAGTAALVMVRPEAVLLHPAETAAAARGRVTAHRALGRLTELRIAIDGMAEPVLVHQDGDGSWAIGDGVALGLRSKGVFVFAQS</sequence>
<dbReference type="InterPro" id="IPR008995">
    <property type="entry name" value="Mo/tungstate-bd_C_term_dom"/>
</dbReference>
<dbReference type="Pfam" id="PF08402">
    <property type="entry name" value="TOBE_2"/>
    <property type="match status" value="1"/>
</dbReference>
<protein>
    <submittedName>
        <fullName evidence="12">ABC transporter component</fullName>
        <ecNumber evidence="12">3.6.3.25</ecNumber>
    </submittedName>
</protein>
<dbReference type="SUPFAM" id="SSF52540">
    <property type="entry name" value="P-loop containing nucleoside triphosphate hydrolases"/>
    <property type="match status" value="1"/>
</dbReference>
<keyword evidence="8" id="KW-0408">Iron</keyword>
<evidence type="ECO:0000256" key="9">
    <source>
        <dbReference type="ARBA" id="ARBA00023065"/>
    </source>
</evidence>
<dbReference type="InterPro" id="IPR003439">
    <property type="entry name" value="ABC_transporter-like_ATP-bd"/>
</dbReference>
<dbReference type="PANTHER" id="PTHR42781">
    <property type="entry name" value="SPERMIDINE/PUTRESCINE IMPORT ATP-BINDING PROTEIN POTA"/>
    <property type="match status" value="1"/>
</dbReference>
<dbReference type="EnsemblBacteria" id="ABC21571">
    <property type="protein sequence ID" value="ABC21571"/>
    <property type="gene ID" value="Rru_A0767"/>
</dbReference>
<evidence type="ECO:0000256" key="3">
    <source>
        <dbReference type="ARBA" id="ARBA00022496"/>
    </source>
</evidence>
<dbReference type="EC" id="3.6.3.25" evidence="12"/>
<dbReference type="PATRIC" id="fig|269796.9.peg.820"/>
<dbReference type="GO" id="GO:0015697">
    <property type="term" value="P:quaternary ammonium group transport"/>
    <property type="evidence" value="ECO:0007669"/>
    <property type="project" value="UniProtKB-ARBA"/>
</dbReference>